<dbReference type="InterPro" id="IPR027417">
    <property type="entry name" value="P-loop_NTPase"/>
</dbReference>
<evidence type="ECO:0008006" key="2">
    <source>
        <dbReference type="Google" id="ProtNLM"/>
    </source>
</evidence>
<evidence type="ECO:0000313" key="1">
    <source>
        <dbReference type="EMBL" id="CAD9616922.1"/>
    </source>
</evidence>
<dbReference type="Gene3D" id="3.40.50.300">
    <property type="entry name" value="P-loop containing nucleotide triphosphate hydrolases"/>
    <property type="match status" value="1"/>
</dbReference>
<dbReference type="EMBL" id="HBGZ01022183">
    <property type="protein sequence ID" value="CAD9616922.1"/>
    <property type="molecule type" value="Transcribed_RNA"/>
</dbReference>
<organism evidence="1">
    <name type="scientific">Skeletonema marinoi</name>
    <dbReference type="NCBI Taxonomy" id="267567"/>
    <lineage>
        <taxon>Eukaryota</taxon>
        <taxon>Sar</taxon>
        <taxon>Stramenopiles</taxon>
        <taxon>Ochrophyta</taxon>
        <taxon>Bacillariophyta</taxon>
        <taxon>Coscinodiscophyceae</taxon>
        <taxon>Thalassiosirophycidae</taxon>
        <taxon>Thalassiosirales</taxon>
        <taxon>Skeletonemataceae</taxon>
        <taxon>Skeletonema</taxon>
        <taxon>Skeletonema marinoi-dohrnii complex</taxon>
    </lineage>
</organism>
<proteinExistence type="predicted"/>
<gene>
    <name evidence="1" type="ORF">SMAR0320_LOCUS15938</name>
</gene>
<name>A0A7S2LUP6_9STRA</name>
<sequence>MPCWRHKTLLLSSSCAVIWLSIQAVLLHRFNIHLAATPEPHTFRQQNHTRQQNHGLDGRLLKYNLMMHQTQKTSVPDDDRVIAFLHIGKTSGSTISVNIRQGCHDCCMQSCSGRIDGWTPNETIASQRLQSYYHREFIPQDKLDQITTIVTAVRNPITRFISAFAYEHPLNSRATKLTHRRHVWEQFSCFPKLSHLVKAAMGRAEIRWNKAHMNALREQAKQVNTVQFGKRYSRPKSIQEVVQPINCTELARKAFGLNETSMDIKQSVVNGSHPFVNHMTFDYRQYYQSMPPAKELFVLRQESLWKDWEHVNFLLGKDNPKYQNWPAVPPFQRVERNVSHQYASQERWKLQDVQEQHWLCHLLRDEIRTYLMIIMRAVNLNEDDLSNAVSDVDRICSGSGSVEK</sequence>
<accession>A0A7S2LUP6</accession>
<reference evidence="1" key="1">
    <citation type="submission" date="2021-01" db="EMBL/GenBank/DDBJ databases">
        <authorList>
            <person name="Corre E."/>
            <person name="Pelletier E."/>
            <person name="Niang G."/>
            <person name="Scheremetjew M."/>
            <person name="Finn R."/>
            <person name="Kale V."/>
            <person name="Holt S."/>
            <person name="Cochrane G."/>
            <person name="Meng A."/>
            <person name="Brown T."/>
            <person name="Cohen L."/>
        </authorList>
    </citation>
    <scope>NUCLEOTIDE SEQUENCE</scope>
    <source>
        <strain evidence="1">SM1012Den-03</strain>
    </source>
</reference>
<protein>
    <recommendedName>
        <fullName evidence="2">Sulfotransferase domain-containing protein</fullName>
    </recommendedName>
</protein>
<dbReference type="AlphaFoldDB" id="A0A7S2LUP6"/>